<dbReference type="Pfam" id="PF13359">
    <property type="entry name" value="DDE_Tnp_4"/>
    <property type="match status" value="1"/>
</dbReference>
<keyword evidence="5" id="KW-0479">Metal-binding</keyword>
<dbReference type="GO" id="GO:0005634">
    <property type="term" value="C:nucleus"/>
    <property type="evidence" value="ECO:0007669"/>
    <property type="project" value="UniProtKB-SubCell"/>
</dbReference>
<proteinExistence type="inferred from homology"/>
<dbReference type="GO" id="GO:0046872">
    <property type="term" value="F:metal ion binding"/>
    <property type="evidence" value="ECO:0007669"/>
    <property type="project" value="UniProtKB-KW"/>
</dbReference>
<feature type="domain" description="DDE Tnp4" evidence="8">
    <location>
        <begin position="153"/>
        <end position="305"/>
    </location>
</feature>
<dbReference type="InterPro" id="IPR045249">
    <property type="entry name" value="HARBI1-like"/>
</dbReference>
<evidence type="ECO:0000256" key="3">
    <source>
        <dbReference type="ARBA" id="ARBA00006958"/>
    </source>
</evidence>
<evidence type="ECO:0000256" key="4">
    <source>
        <dbReference type="ARBA" id="ARBA00022722"/>
    </source>
</evidence>
<accession>A0AAV1M8Q3</accession>
<evidence type="ECO:0000256" key="7">
    <source>
        <dbReference type="ARBA" id="ARBA00023242"/>
    </source>
</evidence>
<evidence type="ECO:0000313" key="9">
    <source>
        <dbReference type="EMBL" id="CAK1602832.1"/>
    </source>
</evidence>
<sequence length="359" mass="41362">MNTLLKIQLLRGSTYKEKIARPHLKDLSNCINLPDAYLLKACGVNRFLFHKLLRILEPVVPKTQRSNGIPFTLKVLLTLSFLNSGSHQKSIGKDFGLNISQKSVSRIIKYVIEGLNMVLNNWICFPSSVMLRDEIKEGFYRRYHFPETIGCINGTYVEIVCPRDDEEAFYDKNGQYSIHAQIICDAELRIIAICCRFGGAANNAYIWNRMNIKTFIEDINRQGETSWIVGDFKYPQRAWLMTPILHATQDTPESQYNHFHSHTKSCIEKCISRLKGQWQCLHKRPLHYTPQRAAKIINACAVLHNLCLKAGLPEPTPYIEKEFAPLISEMTEMSDDNINDLYIGLEVRRQLAEKIYYSV</sequence>
<name>A0AAV1M8Q3_9NEOP</name>
<dbReference type="AlphaFoldDB" id="A0AAV1M8Q3"/>
<comment type="similarity">
    <text evidence="3">Belongs to the HARBI1 family.</text>
</comment>
<keyword evidence="6" id="KW-0378">Hydrolase</keyword>
<dbReference type="GO" id="GO:0016787">
    <property type="term" value="F:hydrolase activity"/>
    <property type="evidence" value="ECO:0007669"/>
    <property type="project" value="UniProtKB-KW"/>
</dbReference>
<gene>
    <name evidence="9" type="ORF">PARMNEM_LOCUS21274</name>
</gene>
<dbReference type="Proteomes" id="UP001314205">
    <property type="component" value="Unassembled WGS sequence"/>
</dbReference>
<dbReference type="EMBL" id="CAVLGL010000148">
    <property type="protein sequence ID" value="CAK1602832.1"/>
    <property type="molecule type" value="Genomic_DNA"/>
</dbReference>
<evidence type="ECO:0000256" key="5">
    <source>
        <dbReference type="ARBA" id="ARBA00022723"/>
    </source>
</evidence>
<evidence type="ECO:0000313" key="10">
    <source>
        <dbReference type="Proteomes" id="UP001314205"/>
    </source>
</evidence>
<keyword evidence="7" id="KW-0539">Nucleus</keyword>
<evidence type="ECO:0000259" key="8">
    <source>
        <dbReference type="Pfam" id="PF13359"/>
    </source>
</evidence>
<evidence type="ECO:0000256" key="2">
    <source>
        <dbReference type="ARBA" id="ARBA00004123"/>
    </source>
</evidence>
<protein>
    <recommendedName>
        <fullName evidence="8">DDE Tnp4 domain-containing protein</fullName>
    </recommendedName>
</protein>
<dbReference type="InterPro" id="IPR027806">
    <property type="entry name" value="HARBI1_dom"/>
</dbReference>
<dbReference type="PANTHER" id="PTHR22930:SF85">
    <property type="entry name" value="GH03217P-RELATED"/>
    <property type="match status" value="1"/>
</dbReference>
<comment type="subcellular location">
    <subcellularLocation>
        <location evidence="2">Nucleus</location>
    </subcellularLocation>
</comment>
<comment type="caution">
    <text evidence="9">The sequence shown here is derived from an EMBL/GenBank/DDBJ whole genome shotgun (WGS) entry which is preliminary data.</text>
</comment>
<evidence type="ECO:0000256" key="1">
    <source>
        <dbReference type="ARBA" id="ARBA00001968"/>
    </source>
</evidence>
<reference evidence="9 10" key="1">
    <citation type="submission" date="2023-11" db="EMBL/GenBank/DDBJ databases">
        <authorList>
            <person name="Hedman E."/>
            <person name="Englund M."/>
            <person name="Stromberg M."/>
            <person name="Nyberg Akerstrom W."/>
            <person name="Nylinder S."/>
            <person name="Jareborg N."/>
            <person name="Kallberg Y."/>
            <person name="Kronander E."/>
        </authorList>
    </citation>
    <scope>NUCLEOTIDE SEQUENCE [LARGE SCALE GENOMIC DNA]</scope>
</reference>
<keyword evidence="10" id="KW-1185">Reference proteome</keyword>
<dbReference type="GO" id="GO:0004518">
    <property type="term" value="F:nuclease activity"/>
    <property type="evidence" value="ECO:0007669"/>
    <property type="project" value="UniProtKB-KW"/>
</dbReference>
<evidence type="ECO:0000256" key="6">
    <source>
        <dbReference type="ARBA" id="ARBA00022801"/>
    </source>
</evidence>
<keyword evidence="4" id="KW-0540">Nuclease</keyword>
<dbReference type="PANTHER" id="PTHR22930">
    <property type="match status" value="1"/>
</dbReference>
<organism evidence="9 10">
    <name type="scientific">Parnassius mnemosyne</name>
    <name type="common">clouded apollo</name>
    <dbReference type="NCBI Taxonomy" id="213953"/>
    <lineage>
        <taxon>Eukaryota</taxon>
        <taxon>Metazoa</taxon>
        <taxon>Ecdysozoa</taxon>
        <taxon>Arthropoda</taxon>
        <taxon>Hexapoda</taxon>
        <taxon>Insecta</taxon>
        <taxon>Pterygota</taxon>
        <taxon>Neoptera</taxon>
        <taxon>Endopterygota</taxon>
        <taxon>Lepidoptera</taxon>
        <taxon>Glossata</taxon>
        <taxon>Ditrysia</taxon>
        <taxon>Papilionoidea</taxon>
        <taxon>Papilionidae</taxon>
        <taxon>Parnassiinae</taxon>
        <taxon>Parnassini</taxon>
        <taxon>Parnassius</taxon>
        <taxon>Driopa</taxon>
    </lineage>
</organism>
<comment type="cofactor">
    <cofactor evidence="1">
        <name>a divalent metal cation</name>
        <dbReference type="ChEBI" id="CHEBI:60240"/>
    </cofactor>
</comment>